<feature type="transmembrane region" description="Helical" evidence="1">
    <location>
        <begin position="135"/>
        <end position="156"/>
    </location>
</feature>
<evidence type="ECO:0000256" key="1">
    <source>
        <dbReference type="SAM" id="Phobius"/>
    </source>
</evidence>
<sequence length="273" mass="31339">MIRTITQTLTQKVEKKYRFAIHAAFYAAILYAHSAGYIPFENLVLYFAMLFVTGFSVLLVHYPNVTYKNIFMAVLLPMNLALGGTLSLLLFPNISVFFRLMAIVAFSLLDYIILLIDNVFLVIEDREELIPLYRVAVTWSLILQIIVLIPLVASVYKFNVNSFYQAGVVAILSFFYSLYQIWVTRYDKDAKNAGVVERMFLSFIVFFLVFVGVIGVSFIPSEPFLKALFTSSVAMFGLSYVSAYLKNEINKKFIFQYAFITVFFLVLMLIFRP</sequence>
<dbReference type="EMBL" id="LCBF01000013">
    <property type="protein sequence ID" value="KKS07097.1"/>
    <property type="molecule type" value="Genomic_DNA"/>
</dbReference>
<organism evidence="2 3">
    <name type="scientific">candidate division WWE3 bacterium GW2011_GWE1_41_27</name>
    <dbReference type="NCBI Taxonomy" id="1619131"/>
    <lineage>
        <taxon>Bacteria</taxon>
        <taxon>Katanobacteria</taxon>
    </lineage>
</organism>
<feature type="transmembrane region" description="Helical" evidence="1">
    <location>
        <begin position="200"/>
        <end position="218"/>
    </location>
</feature>
<feature type="transmembrane region" description="Helical" evidence="1">
    <location>
        <begin position="20"/>
        <end position="38"/>
    </location>
</feature>
<feature type="transmembrane region" description="Helical" evidence="1">
    <location>
        <begin position="253"/>
        <end position="271"/>
    </location>
</feature>
<proteinExistence type="predicted"/>
<feature type="transmembrane region" description="Helical" evidence="1">
    <location>
        <begin position="44"/>
        <end position="63"/>
    </location>
</feature>
<feature type="transmembrane region" description="Helical" evidence="1">
    <location>
        <begin position="224"/>
        <end position="241"/>
    </location>
</feature>
<keyword evidence="1" id="KW-0472">Membrane</keyword>
<feature type="transmembrane region" description="Helical" evidence="1">
    <location>
        <begin position="70"/>
        <end position="91"/>
    </location>
</feature>
<evidence type="ECO:0000313" key="2">
    <source>
        <dbReference type="EMBL" id="KKS07097.1"/>
    </source>
</evidence>
<feature type="transmembrane region" description="Helical" evidence="1">
    <location>
        <begin position="97"/>
        <end position="123"/>
    </location>
</feature>
<dbReference type="AlphaFoldDB" id="A0A0G0W521"/>
<name>A0A0G0W521_UNCKA</name>
<protein>
    <submittedName>
        <fullName evidence="2">Uncharacterized protein</fullName>
    </submittedName>
</protein>
<feature type="transmembrane region" description="Helical" evidence="1">
    <location>
        <begin position="162"/>
        <end position="179"/>
    </location>
</feature>
<evidence type="ECO:0000313" key="3">
    <source>
        <dbReference type="Proteomes" id="UP000034544"/>
    </source>
</evidence>
<keyword evidence="1" id="KW-1133">Transmembrane helix</keyword>
<reference evidence="2 3" key="1">
    <citation type="journal article" date="2015" name="Nature">
        <title>rRNA introns, odd ribosomes, and small enigmatic genomes across a large radiation of phyla.</title>
        <authorList>
            <person name="Brown C.T."/>
            <person name="Hug L.A."/>
            <person name="Thomas B.C."/>
            <person name="Sharon I."/>
            <person name="Castelle C.J."/>
            <person name="Singh A."/>
            <person name="Wilkins M.J."/>
            <person name="Williams K.H."/>
            <person name="Banfield J.F."/>
        </authorList>
    </citation>
    <scope>NUCLEOTIDE SEQUENCE [LARGE SCALE GENOMIC DNA]</scope>
</reference>
<dbReference type="Proteomes" id="UP000034544">
    <property type="component" value="Unassembled WGS sequence"/>
</dbReference>
<comment type="caution">
    <text evidence="2">The sequence shown here is derived from an EMBL/GenBank/DDBJ whole genome shotgun (WGS) entry which is preliminary data.</text>
</comment>
<keyword evidence="1" id="KW-0812">Transmembrane</keyword>
<gene>
    <name evidence="2" type="ORF">UU59_C0013G0006</name>
</gene>
<accession>A0A0G0W521</accession>